<dbReference type="Proteomes" id="UP000235392">
    <property type="component" value="Unassembled WGS sequence"/>
</dbReference>
<evidence type="ECO:0000313" key="6">
    <source>
        <dbReference type="Proteomes" id="UP000235392"/>
    </source>
</evidence>
<keyword evidence="3" id="KW-0418">Kinase</keyword>
<dbReference type="EMBL" id="PGCI01000148">
    <property type="protein sequence ID" value="PLW37124.1"/>
    <property type="molecule type" value="Genomic_DNA"/>
</dbReference>
<dbReference type="GO" id="GO:0004674">
    <property type="term" value="F:protein serine/threonine kinase activity"/>
    <property type="evidence" value="ECO:0007669"/>
    <property type="project" value="UniProtKB-KW"/>
</dbReference>
<dbReference type="InterPro" id="IPR004166">
    <property type="entry name" value="a-kinase_dom"/>
</dbReference>
<dbReference type="Gene3D" id="3.20.200.10">
    <property type="entry name" value="MHCK/EF2 kinase"/>
    <property type="match status" value="1"/>
</dbReference>
<dbReference type="AlphaFoldDB" id="A0A2N5UH93"/>
<evidence type="ECO:0000256" key="3">
    <source>
        <dbReference type="ARBA" id="ARBA00022777"/>
    </source>
</evidence>
<evidence type="ECO:0000256" key="2">
    <source>
        <dbReference type="ARBA" id="ARBA00022679"/>
    </source>
</evidence>
<dbReference type="InterPro" id="IPR011009">
    <property type="entry name" value="Kinase-like_dom_sf"/>
</dbReference>
<dbReference type="Pfam" id="PF02816">
    <property type="entry name" value="Alpha_kinase"/>
    <property type="match status" value="1"/>
</dbReference>
<dbReference type="SUPFAM" id="SSF56112">
    <property type="entry name" value="Protein kinase-like (PK-like)"/>
    <property type="match status" value="1"/>
</dbReference>
<feature type="domain" description="Alpha-type protein kinase" evidence="4">
    <location>
        <begin position="94"/>
        <end position="344"/>
    </location>
</feature>
<evidence type="ECO:0000256" key="1">
    <source>
        <dbReference type="ARBA" id="ARBA00022527"/>
    </source>
</evidence>
<keyword evidence="1" id="KW-0723">Serine/threonine-protein kinase</keyword>
<gene>
    <name evidence="5" type="ORF">PCASD_13916</name>
</gene>
<accession>A0A2N5UH93</accession>
<protein>
    <recommendedName>
        <fullName evidence="4">Alpha-type protein kinase domain-containing protein</fullName>
    </recommendedName>
</protein>
<keyword evidence="2" id="KW-0808">Transferase</keyword>
<name>A0A2N5UH93_9BASI</name>
<proteinExistence type="predicted"/>
<evidence type="ECO:0000313" key="5">
    <source>
        <dbReference type="EMBL" id="PLW37124.1"/>
    </source>
</evidence>
<dbReference type="GO" id="GO:0005524">
    <property type="term" value="F:ATP binding"/>
    <property type="evidence" value="ECO:0007669"/>
    <property type="project" value="InterPro"/>
</dbReference>
<reference evidence="5 6" key="1">
    <citation type="submission" date="2017-11" db="EMBL/GenBank/DDBJ databases">
        <title>De novo assembly and phasing of dikaryotic genomes from two isolates of Puccinia coronata f. sp. avenae, the causal agent of oat crown rust.</title>
        <authorList>
            <person name="Miller M.E."/>
            <person name="Zhang Y."/>
            <person name="Omidvar V."/>
            <person name="Sperschneider J."/>
            <person name="Schwessinger B."/>
            <person name="Raley C."/>
            <person name="Palmer J.M."/>
            <person name="Garnica D."/>
            <person name="Upadhyaya N."/>
            <person name="Rathjen J."/>
            <person name="Taylor J.M."/>
            <person name="Park R.F."/>
            <person name="Dodds P.N."/>
            <person name="Hirsch C.D."/>
            <person name="Kianian S.F."/>
            <person name="Figueroa M."/>
        </authorList>
    </citation>
    <scope>NUCLEOTIDE SEQUENCE [LARGE SCALE GENOMIC DNA]</scope>
    <source>
        <strain evidence="5">12SD80</strain>
    </source>
</reference>
<evidence type="ECO:0000259" key="4">
    <source>
        <dbReference type="PROSITE" id="PS51158"/>
    </source>
</evidence>
<organism evidence="5 6">
    <name type="scientific">Puccinia coronata f. sp. avenae</name>
    <dbReference type="NCBI Taxonomy" id="200324"/>
    <lineage>
        <taxon>Eukaryota</taxon>
        <taxon>Fungi</taxon>
        <taxon>Dikarya</taxon>
        <taxon>Basidiomycota</taxon>
        <taxon>Pucciniomycotina</taxon>
        <taxon>Pucciniomycetes</taxon>
        <taxon>Pucciniales</taxon>
        <taxon>Pucciniaceae</taxon>
        <taxon>Puccinia</taxon>
    </lineage>
</organism>
<sequence>MPASPSLTPNLTTASLLVIPSKVNKNLSSYTLAGLNQEGVSNAILDPSDLSWDQFGTNQPSSWLRDHDQVGWVDGAWYQLDPDGLNTTQKICLYRLSYKNPWFTNQKSKVIDAEILDSGHIYKMVAEYTLVKKDLSCENYMHEAYHTLRRYAIARQFLALFSHAIKVSAASSDVKEMAQLLRIVDAFPVHHDISYKRRSDDPFHWGQNWNLIRHPKHANSPPPDQYNLPQIPKDVPSRVFMMKEYIKDFKPLFHPLDYNHINDESSPATKLLHSFQHWVYSRTSGQMTITNLKGNLPILSNPKIANLNKNATWSAGVDAQSMLWDFIKHHTCTQVCSALQLPRLQEIPWGTDATVIPNKSKHQEKIITIYNNMVLPNNEKHKKATMDSEGIALLEVVRKGQIALTNPK</sequence>
<dbReference type="PROSITE" id="PS51158">
    <property type="entry name" value="ALPHA_KINASE"/>
    <property type="match status" value="1"/>
</dbReference>
<comment type="caution">
    <text evidence="5">The sequence shown here is derived from an EMBL/GenBank/DDBJ whole genome shotgun (WGS) entry which is preliminary data.</text>
</comment>